<feature type="region of interest" description="Disordered" evidence="1">
    <location>
        <begin position="144"/>
        <end position="199"/>
    </location>
</feature>
<proteinExistence type="predicted"/>
<dbReference type="Proteomes" id="UP000054097">
    <property type="component" value="Unassembled WGS sequence"/>
</dbReference>
<reference evidence="2 3" key="1">
    <citation type="submission" date="2014-04" db="EMBL/GenBank/DDBJ databases">
        <authorList>
            <consortium name="DOE Joint Genome Institute"/>
            <person name="Kuo A."/>
            <person name="Zuccaro A."/>
            <person name="Kohler A."/>
            <person name="Nagy L.G."/>
            <person name="Floudas D."/>
            <person name="Copeland A."/>
            <person name="Barry K.W."/>
            <person name="Cichocki N."/>
            <person name="Veneault-Fourrey C."/>
            <person name="LaButti K."/>
            <person name="Lindquist E.A."/>
            <person name="Lipzen A."/>
            <person name="Lundell T."/>
            <person name="Morin E."/>
            <person name="Murat C."/>
            <person name="Sun H."/>
            <person name="Tunlid A."/>
            <person name="Henrissat B."/>
            <person name="Grigoriev I.V."/>
            <person name="Hibbett D.S."/>
            <person name="Martin F."/>
            <person name="Nordberg H.P."/>
            <person name="Cantor M.N."/>
            <person name="Hua S.X."/>
        </authorList>
    </citation>
    <scope>NUCLEOTIDE SEQUENCE [LARGE SCALE GENOMIC DNA]</scope>
    <source>
        <strain evidence="2 3">MAFF 305830</strain>
    </source>
</reference>
<accession>A0A0C3BR25</accession>
<name>A0A0C3BR25_SERVB</name>
<gene>
    <name evidence="2" type="ORF">M408DRAFT_325913</name>
</gene>
<dbReference type="EMBL" id="KN824277">
    <property type="protein sequence ID" value="KIM34539.1"/>
    <property type="molecule type" value="Genomic_DNA"/>
</dbReference>
<sequence length="354" mass="39203">MASQNIENPLQDQDLSTTLGNLNASVEKAMVSLYNIQLATINANGENLALHSDRYYEIRTKLKEQWGAILDLLKKCHSFGADVKLLTAHMATSSKEDLEELLEEMADKAKKCAVIAKGLADGHGGVITVYYNYKGKFEQHLERSTMPGNQTNSHGDPFHDDHVPPLPPRRNSHRSSEQPYVPRATPPETRRARPSNPMSEFINQSIKSLYPDGKKAISDFEISANHIHHQLVALTLFLEAQHQICIAGMKTPTQAMKPNDIQSLATKWTTYQTDIMNSITSIAKICDAIMVEATAPPPPRKQVHAPGHYAQGHEYQAPGYGQDLLSNIRGYMPNFTVNVTIPGFGYGTPSGGRF</sequence>
<evidence type="ECO:0000256" key="1">
    <source>
        <dbReference type="SAM" id="MobiDB-lite"/>
    </source>
</evidence>
<organism evidence="2 3">
    <name type="scientific">Serendipita vermifera MAFF 305830</name>
    <dbReference type="NCBI Taxonomy" id="933852"/>
    <lineage>
        <taxon>Eukaryota</taxon>
        <taxon>Fungi</taxon>
        <taxon>Dikarya</taxon>
        <taxon>Basidiomycota</taxon>
        <taxon>Agaricomycotina</taxon>
        <taxon>Agaricomycetes</taxon>
        <taxon>Sebacinales</taxon>
        <taxon>Serendipitaceae</taxon>
        <taxon>Serendipita</taxon>
    </lineage>
</organism>
<evidence type="ECO:0000313" key="3">
    <source>
        <dbReference type="Proteomes" id="UP000054097"/>
    </source>
</evidence>
<evidence type="ECO:0000313" key="2">
    <source>
        <dbReference type="EMBL" id="KIM34539.1"/>
    </source>
</evidence>
<reference evidence="3" key="2">
    <citation type="submission" date="2015-01" db="EMBL/GenBank/DDBJ databases">
        <title>Evolutionary Origins and Diversification of the Mycorrhizal Mutualists.</title>
        <authorList>
            <consortium name="DOE Joint Genome Institute"/>
            <consortium name="Mycorrhizal Genomics Consortium"/>
            <person name="Kohler A."/>
            <person name="Kuo A."/>
            <person name="Nagy L.G."/>
            <person name="Floudas D."/>
            <person name="Copeland A."/>
            <person name="Barry K.W."/>
            <person name="Cichocki N."/>
            <person name="Veneault-Fourrey C."/>
            <person name="LaButti K."/>
            <person name="Lindquist E.A."/>
            <person name="Lipzen A."/>
            <person name="Lundell T."/>
            <person name="Morin E."/>
            <person name="Murat C."/>
            <person name="Riley R."/>
            <person name="Ohm R."/>
            <person name="Sun H."/>
            <person name="Tunlid A."/>
            <person name="Henrissat B."/>
            <person name="Grigoriev I.V."/>
            <person name="Hibbett D.S."/>
            <person name="Martin F."/>
        </authorList>
    </citation>
    <scope>NUCLEOTIDE SEQUENCE [LARGE SCALE GENOMIC DNA]</scope>
    <source>
        <strain evidence="3">MAFF 305830</strain>
    </source>
</reference>
<dbReference type="HOGENOM" id="CLU_071654_0_0_1"/>
<dbReference type="AlphaFoldDB" id="A0A0C3BR25"/>
<dbReference type="OrthoDB" id="3330924at2759"/>
<protein>
    <submittedName>
        <fullName evidence="2">Uncharacterized protein</fullName>
    </submittedName>
</protein>
<keyword evidence="3" id="KW-1185">Reference proteome</keyword>